<dbReference type="OrthoDB" id="377549at2759"/>
<dbReference type="PANTHER" id="PTHR33538">
    <property type="entry name" value="PROTEIN GAMETE EXPRESSED 1"/>
    <property type="match status" value="1"/>
</dbReference>
<protein>
    <submittedName>
        <fullName evidence="6">Uncharacterized protein LOC109468986</fullName>
    </submittedName>
</protein>
<keyword evidence="3" id="KW-0472">Membrane</keyword>
<dbReference type="InterPro" id="IPR040346">
    <property type="entry name" value="GEX1/Brambleberry"/>
</dbReference>
<feature type="compositionally biased region" description="Basic and acidic residues" evidence="2">
    <location>
        <begin position="512"/>
        <end position="524"/>
    </location>
</feature>
<evidence type="ECO:0000256" key="1">
    <source>
        <dbReference type="SAM" id="Coils"/>
    </source>
</evidence>
<feature type="chain" id="PRO_5027892384" evidence="4">
    <location>
        <begin position="23"/>
        <end position="597"/>
    </location>
</feature>
<keyword evidence="1" id="KW-0175">Coiled coil</keyword>
<keyword evidence="3" id="KW-0812">Transmembrane</keyword>
<feature type="region of interest" description="Disordered" evidence="2">
    <location>
        <begin position="459"/>
        <end position="597"/>
    </location>
</feature>
<dbReference type="KEGG" id="bbel:109468986"/>
<evidence type="ECO:0000256" key="4">
    <source>
        <dbReference type="SAM" id="SignalP"/>
    </source>
</evidence>
<evidence type="ECO:0000256" key="3">
    <source>
        <dbReference type="SAM" id="Phobius"/>
    </source>
</evidence>
<dbReference type="PANTHER" id="PTHR33538:SF2">
    <property type="entry name" value="PROTEIN GAMETE EXPRESSED 1"/>
    <property type="match status" value="1"/>
</dbReference>
<evidence type="ECO:0000313" key="5">
    <source>
        <dbReference type="Proteomes" id="UP000515135"/>
    </source>
</evidence>
<dbReference type="GeneID" id="109468986"/>
<dbReference type="AlphaFoldDB" id="A0A6P4YEP3"/>
<name>A0A6P4YEP3_BRABE</name>
<feature type="transmembrane region" description="Helical" evidence="3">
    <location>
        <begin position="268"/>
        <end position="284"/>
    </location>
</feature>
<feature type="region of interest" description="Disordered" evidence="2">
    <location>
        <begin position="374"/>
        <end position="414"/>
    </location>
</feature>
<dbReference type="RefSeq" id="XP_019622933.1">
    <property type="nucleotide sequence ID" value="XM_019767374.1"/>
</dbReference>
<reference evidence="6" key="1">
    <citation type="submission" date="2025-08" db="UniProtKB">
        <authorList>
            <consortium name="RefSeq"/>
        </authorList>
    </citation>
    <scope>IDENTIFICATION</scope>
    <source>
        <tissue evidence="6">Gonad</tissue>
    </source>
</reference>
<feature type="compositionally biased region" description="Basic residues" evidence="2">
    <location>
        <begin position="500"/>
        <end position="511"/>
    </location>
</feature>
<keyword evidence="4" id="KW-0732">Signal</keyword>
<organism evidence="5 6">
    <name type="scientific">Branchiostoma belcheri</name>
    <name type="common">Amphioxus</name>
    <dbReference type="NCBI Taxonomy" id="7741"/>
    <lineage>
        <taxon>Eukaryota</taxon>
        <taxon>Metazoa</taxon>
        <taxon>Chordata</taxon>
        <taxon>Cephalochordata</taxon>
        <taxon>Leptocardii</taxon>
        <taxon>Amphioxiformes</taxon>
        <taxon>Branchiostomatidae</taxon>
        <taxon>Branchiostoma</taxon>
    </lineage>
</organism>
<feature type="compositionally biased region" description="Basic residues" evidence="2">
    <location>
        <begin position="553"/>
        <end position="569"/>
    </location>
</feature>
<dbReference type="Proteomes" id="UP000515135">
    <property type="component" value="Unplaced"/>
</dbReference>
<gene>
    <name evidence="6" type="primary">LOC109468986</name>
</gene>
<feature type="transmembrane region" description="Helical" evidence="3">
    <location>
        <begin position="304"/>
        <end position="325"/>
    </location>
</feature>
<proteinExistence type="predicted"/>
<feature type="transmembrane region" description="Helical" evidence="3">
    <location>
        <begin position="238"/>
        <end position="256"/>
    </location>
</feature>
<sequence length="597" mass="67156">MWRFSVQGLIFCELVLQAVVLATTLNFEVNSGDAEKGRTQLAEIRKRSEDPRYGTCWTTALARVETGCKRLTDDEQSRMAIAFANCHLAKSGKRDYACKPGQTIQECTQDMDDLAFSTYTEFFTHTQNICFFLQNQVWQESTERTVSMLADNSDKVAHKLELTAEMQEMVIARQNASLKKQEDILRHEEALRKTLKSSTENVQAAFDQMKQSAREQRALFGEVFGRIEDLQAMVLGEFTGFYTLVFITLSAIIIYMLTSTPRTSSARFWMFLILLLNAGMERLIANRTVLETDGQSATELVYERLWFCRKFFCMVAMTVLAVCSYRYKDYNKINNDLLLKIEQQNKQLQTALCKIQTSPLGMFAGGGDGKDEVDAGERDFDISDADDDTFHGSDDSDSDDAESMATSNSRRTSRTGNTISLLTEKIEILQEGILKAFLTGTPVVNIATGLFTPIQADQPHVATVKPEDFQTPDRPPSRNSEDSAIGSGPEPEPGPSSPTVRRRIGRPKGSRNHRESTPSIEDRVVSPGSRYNLRTRRTPQPNPVTTQESPRSFARKVHTLARIARHNSHVLRMTRDDDGDDKPTGTVPKFFSSDEDD</sequence>
<feature type="coiled-coil region" evidence="1">
    <location>
        <begin position="327"/>
        <end position="354"/>
    </location>
</feature>
<evidence type="ECO:0000256" key="2">
    <source>
        <dbReference type="SAM" id="MobiDB-lite"/>
    </source>
</evidence>
<feature type="signal peptide" evidence="4">
    <location>
        <begin position="1"/>
        <end position="22"/>
    </location>
</feature>
<accession>A0A6P4YEP3</accession>
<keyword evidence="5" id="KW-1185">Reference proteome</keyword>
<evidence type="ECO:0000313" key="6">
    <source>
        <dbReference type="RefSeq" id="XP_019622933.1"/>
    </source>
</evidence>
<keyword evidence="3" id="KW-1133">Transmembrane helix</keyword>